<gene>
    <name evidence="1" type="ORF">LCGC14_2499870</name>
</gene>
<dbReference type="AlphaFoldDB" id="A0A0F9B239"/>
<name>A0A0F9B239_9ZZZZ</name>
<dbReference type="EMBL" id="LAZR01039832">
    <property type="protein sequence ID" value="KKL16009.1"/>
    <property type="molecule type" value="Genomic_DNA"/>
</dbReference>
<proteinExistence type="predicted"/>
<evidence type="ECO:0000313" key="1">
    <source>
        <dbReference type="EMBL" id="KKL16009.1"/>
    </source>
</evidence>
<protein>
    <submittedName>
        <fullName evidence="1">Uncharacterized protein</fullName>
    </submittedName>
</protein>
<sequence length="94" mass="11031">NMGYPEDVRIVESPNTSKWLRKVHIYLQGFWRALHSWKRIRLAEDLGLCVECRFPIKPLDFYFRSHRLGGGSVWHEACVENVLIKKATEMELAS</sequence>
<organism evidence="1">
    <name type="scientific">marine sediment metagenome</name>
    <dbReference type="NCBI Taxonomy" id="412755"/>
    <lineage>
        <taxon>unclassified sequences</taxon>
        <taxon>metagenomes</taxon>
        <taxon>ecological metagenomes</taxon>
    </lineage>
</organism>
<accession>A0A0F9B239</accession>
<comment type="caution">
    <text evidence="1">The sequence shown here is derived from an EMBL/GenBank/DDBJ whole genome shotgun (WGS) entry which is preliminary data.</text>
</comment>
<reference evidence="1" key="1">
    <citation type="journal article" date="2015" name="Nature">
        <title>Complex archaea that bridge the gap between prokaryotes and eukaryotes.</title>
        <authorList>
            <person name="Spang A."/>
            <person name="Saw J.H."/>
            <person name="Jorgensen S.L."/>
            <person name="Zaremba-Niedzwiedzka K."/>
            <person name="Martijn J."/>
            <person name="Lind A.E."/>
            <person name="van Eijk R."/>
            <person name="Schleper C."/>
            <person name="Guy L."/>
            <person name="Ettema T.J."/>
        </authorList>
    </citation>
    <scope>NUCLEOTIDE SEQUENCE</scope>
</reference>
<feature type="non-terminal residue" evidence="1">
    <location>
        <position position="1"/>
    </location>
</feature>